<evidence type="ECO:0000256" key="1">
    <source>
        <dbReference type="ARBA" id="ARBA00023015"/>
    </source>
</evidence>
<keyword evidence="6" id="KW-1185">Reference proteome</keyword>
<keyword evidence="1" id="KW-0805">Transcription regulation</keyword>
<dbReference type="CDD" id="cd06267">
    <property type="entry name" value="PBP1_LacI_sugar_binding-like"/>
    <property type="match status" value="1"/>
</dbReference>
<dbReference type="SUPFAM" id="SSF53822">
    <property type="entry name" value="Periplasmic binding protein-like I"/>
    <property type="match status" value="1"/>
</dbReference>
<evidence type="ECO:0000256" key="3">
    <source>
        <dbReference type="ARBA" id="ARBA00023163"/>
    </source>
</evidence>
<organism evidence="5 6">
    <name type="scientific">Paenibacillus solisilvae</name>
    <dbReference type="NCBI Taxonomy" id="2486751"/>
    <lineage>
        <taxon>Bacteria</taxon>
        <taxon>Bacillati</taxon>
        <taxon>Bacillota</taxon>
        <taxon>Bacilli</taxon>
        <taxon>Bacillales</taxon>
        <taxon>Paenibacillaceae</taxon>
        <taxon>Paenibacillus</taxon>
    </lineage>
</organism>
<dbReference type="Proteomes" id="UP001596047">
    <property type="component" value="Unassembled WGS sequence"/>
</dbReference>
<feature type="domain" description="HTH lacI-type" evidence="4">
    <location>
        <begin position="5"/>
        <end position="58"/>
    </location>
</feature>
<dbReference type="SMART" id="SM00354">
    <property type="entry name" value="HTH_LACI"/>
    <property type="match status" value="1"/>
</dbReference>
<dbReference type="RefSeq" id="WP_379188496.1">
    <property type="nucleotide sequence ID" value="NZ_JBHSOW010000043.1"/>
</dbReference>
<dbReference type="Gene3D" id="1.10.260.40">
    <property type="entry name" value="lambda repressor-like DNA-binding domains"/>
    <property type="match status" value="1"/>
</dbReference>
<dbReference type="Pfam" id="PF00356">
    <property type="entry name" value="LacI"/>
    <property type="match status" value="1"/>
</dbReference>
<evidence type="ECO:0000313" key="5">
    <source>
        <dbReference type="EMBL" id="MFC5649941.1"/>
    </source>
</evidence>
<gene>
    <name evidence="5" type="ORF">ACFPYJ_12575</name>
</gene>
<proteinExistence type="predicted"/>
<name>A0ABW0VVS0_9BACL</name>
<dbReference type="PANTHER" id="PTHR30146">
    <property type="entry name" value="LACI-RELATED TRANSCRIPTIONAL REPRESSOR"/>
    <property type="match status" value="1"/>
</dbReference>
<keyword evidence="2 5" id="KW-0238">DNA-binding</keyword>
<dbReference type="InterPro" id="IPR010982">
    <property type="entry name" value="Lambda_DNA-bd_dom_sf"/>
</dbReference>
<reference evidence="6" key="1">
    <citation type="journal article" date="2019" name="Int. J. Syst. Evol. Microbiol.">
        <title>The Global Catalogue of Microorganisms (GCM) 10K type strain sequencing project: providing services to taxonomists for standard genome sequencing and annotation.</title>
        <authorList>
            <consortium name="The Broad Institute Genomics Platform"/>
            <consortium name="The Broad Institute Genome Sequencing Center for Infectious Disease"/>
            <person name="Wu L."/>
            <person name="Ma J."/>
        </authorList>
    </citation>
    <scope>NUCLEOTIDE SEQUENCE [LARGE SCALE GENOMIC DNA]</scope>
    <source>
        <strain evidence="6">CGMCC 1.3240</strain>
    </source>
</reference>
<dbReference type="InterPro" id="IPR028082">
    <property type="entry name" value="Peripla_BP_I"/>
</dbReference>
<accession>A0ABW0VVS0</accession>
<dbReference type="InterPro" id="IPR000843">
    <property type="entry name" value="HTH_LacI"/>
</dbReference>
<dbReference type="PANTHER" id="PTHR30146:SF109">
    <property type="entry name" value="HTH-TYPE TRANSCRIPTIONAL REGULATOR GALS"/>
    <property type="match status" value="1"/>
</dbReference>
<keyword evidence="3" id="KW-0804">Transcription</keyword>
<comment type="caution">
    <text evidence="5">The sequence shown here is derived from an EMBL/GenBank/DDBJ whole genome shotgun (WGS) entry which is preliminary data.</text>
</comment>
<dbReference type="GO" id="GO:0003677">
    <property type="term" value="F:DNA binding"/>
    <property type="evidence" value="ECO:0007669"/>
    <property type="project" value="UniProtKB-KW"/>
</dbReference>
<evidence type="ECO:0000313" key="6">
    <source>
        <dbReference type="Proteomes" id="UP001596047"/>
    </source>
</evidence>
<evidence type="ECO:0000259" key="4">
    <source>
        <dbReference type="PROSITE" id="PS50932"/>
    </source>
</evidence>
<dbReference type="SUPFAM" id="SSF47413">
    <property type="entry name" value="lambda repressor-like DNA-binding domains"/>
    <property type="match status" value="1"/>
</dbReference>
<dbReference type="PROSITE" id="PS50932">
    <property type="entry name" value="HTH_LACI_2"/>
    <property type="match status" value="1"/>
</dbReference>
<protein>
    <submittedName>
        <fullName evidence="5">LacI family DNA-binding transcriptional regulator</fullName>
    </submittedName>
</protein>
<evidence type="ECO:0000256" key="2">
    <source>
        <dbReference type="ARBA" id="ARBA00023125"/>
    </source>
</evidence>
<dbReference type="EMBL" id="JBHSOW010000043">
    <property type="protein sequence ID" value="MFC5649941.1"/>
    <property type="molecule type" value="Genomic_DNA"/>
</dbReference>
<dbReference type="Pfam" id="PF13377">
    <property type="entry name" value="Peripla_BP_3"/>
    <property type="match status" value="1"/>
</dbReference>
<dbReference type="Gene3D" id="3.40.50.2300">
    <property type="match status" value="2"/>
</dbReference>
<dbReference type="CDD" id="cd01392">
    <property type="entry name" value="HTH_LacI"/>
    <property type="match status" value="1"/>
</dbReference>
<sequence>MNKNTIYQIAEQVGVSPSTVSRAISGRGYCGIQTKAKIMEAAKSLNYAPDHAAKMLKTRKTNKIIFAAPDICNPFYFDMINGINQVAEEYGYLLILFYTKHRLSEELKAIQNVKERVADGMIMVSFHFCEENIGAINRLPAPVVLTNQYESPGGGDRFDYVYVDTFTGIKQGTEHLIRQGMKRIGFIGGCLGEQTGYQRYSGYREALQEAGLPLEDTLIAESDYTENGGYLAARKLIMQKSRPQAIVAANDLMAIGVMHACEEAGLSIPHDMAVVGMDNLDISSRVHPKLTSVSLMQEEIGSRAAQMLMDRLHGREVSEKAVKIMPELVVRQSSAEVKDQITH</sequence>
<dbReference type="InterPro" id="IPR046335">
    <property type="entry name" value="LacI/GalR-like_sensor"/>
</dbReference>